<dbReference type="KEGG" id="jag:GJA_353"/>
<dbReference type="AlphaFoldDB" id="W0UX08"/>
<sequence length="481" mass="54259">MSYFDLEYEVLIRNLKSDFLVCKQLEWQGDTRLRAARDIYNKHLRRLQKFVRSNFSRFDAGNISSLLGIPARPLAPDEKVIQRIWMGGPPPSIALEAIKLWDGAIDEVSAIHDVRYESILWVWDARQLQGDALFVASLDSTPPCCTIGAYAAGRHLHAVRSLRALASGLCPEILGLLDELHAKKYYVNLADFFRLLVLRECGGLYLDADTMPHKSATIFLSKPEVPDYMDLLPAQDGGAAQPCQLSWMNLYHDENGVLIAKKHDPAVAAMVGQMRRQLQAMALPAPDKKRDAGAARAYAALLHDATYGVWRQGMGRSFIACHDLAQSYSVLHDQKKDIIISGLHGMRLVVDAFTNAAVPLNPQERHSYDKCMAALDRLDWKLEHIHDLERIADVCFSEEVPRMAYAPQLRAEPASCHYYSFLSHDEKLDRINALFGAYLVSKNAERIRRGNFWSKTKGRERQRHLHPQLGGRSGARAYDPS</sequence>
<name>W0UX08_9BURK</name>
<feature type="region of interest" description="Disordered" evidence="1">
    <location>
        <begin position="457"/>
        <end position="481"/>
    </location>
</feature>
<organism evidence="2 3">
    <name type="scientific">Janthinobacterium agaricidamnosum NBRC 102515 = DSM 9628</name>
    <dbReference type="NCBI Taxonomy" id="1349767"/>
    <lineage>
        <taxon>Bacteria</taxon>
        <taxon>Pseudomonadati</taxon>
        <taxon>Pseudomonadota</taxon>
        <taxon>Betaproteobacteria</taxon>
        <taxon>Burkholderiales</taxon>
        <taxon>Oxalobacteraceae</taxon>
        <taxon>Janthinobacterium</taxon>
    </lineage>
</organism>
<keyword evidence="3" id="KW-1185">Reference proteome</keyword>
<dbReference type="RefSeq" id="WP_038488087.1">
    <property type="nucleotide sequence ID" value="NZ_BCTH01000023.1"/>
</dbReference>
<dbReference type="STRING" id="1349767.GJA_353"/>
<evidence type="ECO:0000313" key="3">
    <source>
        <dbReference type="Proteomes" id="UP000027604"/>
    </source>
</evidence>
<evidence type="ECO:0000256" key="1">
    <source>
        <dbReference type="SAM" id="MobiDB-lite"/>
    </source>
</evidence>
<protein>
    <recommendedName>
        <fullName evidence="4">Glycosyltransferase sugar-binding region containing DXD motif family protein</fullName>
    </recommendedName>
</protein>
<dbReference type="EMBL" id="HG322949">
    <property type="protein sequence ID" value="CDG81014.1"/>
    <property type="molecule type" value="Genomic_DNA"/>
</dbReference>
<evidence type="ECO:0000313" key="2">
    <source>
        <dbReference type="EMBL" id="CDG81014.1"/>
    </source>
</evidence>
<reference evidence="2 3" key="1">
    <citation type="journal article" date="2015" name="Genome Announc.">
        <title>Genome Sequence of Mushroom Soft-Rot Pathogen Janthinobacterium agaricidamnosum.</title>
        <authorList>
            <person name="Graupner K."/>
            <person name="Lackner G."/>
            <person name="Hertweck C."/>
        </authorList>
    </citation>
    <scope>NUCLEOTIDE SEQUENCE [LARGE SCALE GENOMIC DNA]</scope>
    <source>
        <strain evidence="3">NBRC 102515 / DSM 9628</strain>
    </source>
</reference>
<dbReference type="PATRIC" id="fig|1349767.4.peg.2065"/>
<accession>W0UX08</accession>
<dbReference type="InterPro" id="IPR029044">
    <property type="entry name" value="Nucleotide-diphossugar_trans"/>
</dbReference>
<evidence type="ECO:0008006" key="4">
    <source>
        <dbReference type="Google" id="ProtNLM"/>
    </source>
</evidence>
<dbReference type="OrthoDB" id="8538761at2"/>
<dbReference type="Pfam" id="PF04488">
    <property type="entry name" value="Gly_transf_sug"/>
    <property type="match status" value="1"/>
</dbReference>
<dbReference type="InterPro" id="IPR007577">
    <property type="entry name" value="GlycoTrfase_DXD_sugar-bd_CS"/>
</dbReference>
<dbReference type="Gene3D" id="3.90.550.20">
    <property type="match status" value="1"/>
</dbReference>
<dbReference type="HOGENOM" id="CLU_567147_0_0_4"/>
<dbReference type="eggNOG" id="COG0456">
    <property type="taxonomic scope" value="Bacteria"/>
</dbReference>
<dbReference type="SUPFAM" id="SSF53448">
    <property type="entry name" value="Nucleotide-diphospho-sugar transferases"/>
    <property type="match status" value="1"/>
</dbReference>
<dbReference type="eggNOG" id="COG3774">
    <property type="taxonomic scope" value="Bacteria"/>
</dbReference>
<feature type="compositionally biased region" description="Basic residues" evidence="1">
    <location>
        <begin position="457"/>
        <end position="466"/>
    </location>
</feature>
<proteinExistence type="predicted"/>
<dbReference type="Proteomes" id="UP000027604">
    <property type="component" value="Chromosome I"/>
</dbReference>
<gene>
    <name evidence="2" type="ORF">GJA_353</name>
</gene>